<reference evidence="2 3" key="1">
    <citation type="submission" date="2024-09" db="EMBL/GenBank/DDBJ databases">
        <authorList>
            <person name="Sun Q."/>
            <person name="Mori K."/>
        </authorList>
    </citation>
    <scope>NUCLEOTIDE SEQUENCE [LARGE SCALE GENOMIC DNA]</scope>
    <source>
        <strain evidence="2 3">JCM 11411</strain>
    </source>
</reference>
<dbReference type="EMBL" id="JBHMAS010000001">
    <property type="protein sequence ID" value="MFB9778049.1"/>
    <property type="molecule type" value="Genomic_DNA"/>
</dbReference>
<gene>
    <name evidence="2" type="ORF">ACFFQ6_00010</name>
</gene>
<dbReference type="Proteomes" id="UP001589587">
    <property type="component" value="Unassembled WGS sequence"/>
</dbReference>
<evidence type="ECO:0000259" key="1">
    <source>
        <dbReference type="Pfam" id="PF14280"/>
    </source>
</evidence>
<accession>A0ABV5X6J1</accession>
<proteinExistence type="predicted"/>
<protein>
    <submittedName>
        <fullName evidence="2">DUF4365 domain-containing protein</fullName>
    </submittedName>
</protein>
<dbReference type="InterPro" id="IPR025375">
    <property type="entry name" value="DUF4365"/>
</dbReference>
<evidence type="ECO:0000313" key="2">
    <source>
        <dbReference type="EMBL" id="MFB9778049.1"/>
    </source>
</evidence>
<evidence type="ECO:0000313" key="3">
    <source>
        <dbReference type="Proteomes" id="UP001589587"/>
    </source>
</evidence>
<feature type="domain" description="DUF4365" evidence="1">
    <location>
        <begin position="13"/>
        <end position="152"/>
    </location>
</feature>
<dbReference type="Pfam" id="PF14280">
    <property type="entry name" value="DUF4365"/>
    <property type="match status" value="1"/>
</dbReference>
<organism evidence="2 3">
    <name type="scientific">Rhodococcus baikonurensis</name>
    <dbReference type="NCBI Taxonomy" id="172041"/>
    <lineage>
        <taxon>Bacteria</taxon>
        <taxon>Bacillati</taxon>
        <taxon>Actinomycetota</taxon>
        <taxon>Actinomycetes</taxon>
        <taxon>Mycobacteriales</taxon>
        <taxon>Nocardiaceae</taxon>
        <taxon>Rhodococcus</taxon>
        <taxon>Rhodococcus erythropolis group</taxon>
    </lineage>
</organism>
<keyword evidence="3" id="KW-1185">Reference proteome</keyword>
<name>A0ABV5X6J1_9NOCA</name>
<dbReference type="RefSeq" id="WP_256932246.1">
    <property type="nucleotide sequence ID" value="NZ_JBHMAS010000001.1"/>
</dbReference>
<comment type="caution">
    <text evidence="2">The sequence shown here is derived from an EMBL/GenBank/DDBJ whole genome shotgun (WGS) entry which is preliminary data.</text>
</comment>
<sequence>MIKASSTVQTGNIGELAIGYQFTKLNWHVAPNPAGEVGTDVFLQPRTATGIDSGALIAGQVKNGDTWFDYPEFDADGKLVGWWFRDTNSEHLKYWLEYSVPFILFLHEESTEKSYWVHVTQDSVKSTGKGAKILVRVDSTVDKHHIGDLLEIATKGRIHSQWEGTAWGSADVLSTDRYRYAMLTPRLVAPHPNSPVTKLEPHEAIALLIKMRLRHLTPRTAVDALAKSTKDPAPDLAECRSSTTWGWRFYAAAHDILGGDANIDALEKLVKDAKAPSERAAAAVFACALSVEDGNPQGGLDVVDGALTHSDYSDVDRAWLLLHRGRCLAVAGTDVDDAGLK</sequence>